<dbReference type="EMBL" id="MFMA01000026">
    <property type="protein sequence ID" value="OGG73903.1"/>
    <property type="molecule type" value="Genomic_DNA"/>
</dbReference>
<sequence length="379" mass="41214">MNSFFKQLKKGSDAIRLSAREREAMRFTLEEAMRAHPLTRSPIRITPSPFLFITPRLMSSLAFVLILAVVGSSTAYAAEAAVPGDILYPVKVRVNEPLRAALALSSEAKATWHAEAAERRMKEAEVLAARGTLTADVKAQLEENFDTHATEVEALVEAFGEGDPVVAADISTRLGSSIAAHSAVIARLGEEGEDEESRSESRHFVRTLKERGKRIASTERGLSVKAERGDSGEIAVRTFAEDAGVALSASITIRDTDAAIVARIERNASTTLEEAEAQFSAIKEKLDATTSARTKAQMSNIRGHIKKFREEDGKGSSEKEKIERALKDATTVKAFLEAQEQFEGHDLLPASDVEENGDEKEDTEDRGGVTLPINVNLPL</sequence>
<dbReference type="Pfam" id="PF18915">
    <property type="entry name" value="DUF5667"/>
    <property type="match status" value="1"/>
</dbReference>
<dbReference type="Proteomes" id="UP000178427">
    <property type="component" value="Unassembled WGS sequence"/>
</dbReference>
<reference evidence="4 5" key="1">
    <citation type="journal article" date="2016" name="Nat. Commun.">
        <title>Thousands of microbial genomes shed light on interconnected biogeochemical processes in an aquifer system.</title>
        <authorList>
            <person name="Anantharaman K."/>
            <person name="Brown C.T."/>
            <person name="Hug L.A."/>
            <person name="Sharon I."/>
            <person name="Castelle C.J."/>
            <person name="Probst A.J."/>
            <person name="Thomas B.C."/>
            <person name="Singh A."/>
            <person name="Wilkins M.J."/>
            <person name="Karaoz U."/>
            <person name="Brodie E.L."/>
            <person name="Williams K.H."/>
            <person name="Hubbard S.S."/>
            <person name="Banfield J.F."/>
        </authorList>
    </citation>
    <scope>NUCLEOTIDE SEQUENCE [LARGE SCALE GENOMIC DNA]</scope>
</reference>
<dbReference type="InterPro" id="IPR043725">
    <property type="entry name" value="DUF5667"/>
</dbReference>
<evidence type="ECO:0000256" key="2">
    <source>
        <dbReference type="SAM" id="MobiDB-lite"/>
    </source>
</evidence>
<feature type="domain" description="DUF5667" evidence="3">
    <location>
        <begin position="81"/>
        <end position="190"/>
    </location>
</feature>
<dbReference type="AlphaFoldDB" id="A0A1F6EJR3"/>
<comment type="caution">
    <text evidence="4">The sequence shown here is derived from an EMBL/GenBank/DDBJ whole genome shotgun (WGS) entry which is preliminary data.</text>
</comment>
<proteinExistence type="predicted"/>
<dbReference type="STRING" id="1798513.A3A40_01000"/>
<protein>
    <recommendedName>
        <fullName evidence="3">DUF5667 domain-containing protein</fullName>
    </recommendedName>
</protein>
<name>A0A1F6EJR3_9BACT</name>
<evidence type="ECO:0000313" key="5">
    <source>
        <dbReference type="Proteomes" id="UP000178427"/>
    </source>
</evidence>
<evidence type="ECO:0000259" key="3">
    <source>
        <dbReference type="Pfam" id="PF18915"/>
    </source>
</evidence>
<evidence type="ECO:0000256" key="1">
    <source>
        <dbReference type="SAM" id="Coils"/>
    </source>
</evidence>
<organism evidence="4 5">
    <name type="scientific">Candidatus Kaiserbacteria bacterium RIFCSPLOWO2_01_FULL_54_20</name>
    <dbReference type="NCBI Taxonomy" id="1798513"/>
    <lineage>
        <taxon>Bacteria</taxon>
        <taxon>Candidatus Kaiseribacteriota</taxon>
    </lineage>
</organism>
<feature type="coiled-coil region" evidence="1">
    <location>
        <begin position="265"/>
        <end position="292"/>
    </location>
</feature>
<accession>A0A1F6EJR3</accession>
<evidence type="ECO:0000313" key="4">
    <source>
        <dbReference type="EMBL" id="OGG73903.1"/>
    </source>
</evidence>
<feature type="compositionally biased region" description="Acidic residues" evidence="2">
    <location>
        <begin position="352"/>
        <end position="364"/>
    </location>
</feature>
<keyword evidence="1" id="KW-0175">Coiled coil</keyword>
<feature type="region of interest" description="Disordered" evidence="2">
    <location>
        <begin position="341"/>
        <end position="379"/>
    </location>
</feature>
<gene>
    <name evidence="4" type="ORF">A3A40_01000</name>
</gene>